<proteinExistence type="inferred from homology"/>
<dbReference type="AlphaFoldDB" id="A0A2J6SIU7"/>
<dbReference type="EMBL" id="KZ613913">
    <property type="protein sequence ID" value="PMD50689.1"/>
    <property type="molecule type" value="Genomic_DNA"/>
</dbReference>
<name>A0A2J6SIU7_9HELO</name>
<dbReference type="InterPro" id="IPR011008">
    <property type="entry name" value="Dimeric_a/b-barrel"/>
</dbReference>
<dbReference type="OrthoDB" id="5340195at2759"/>
<dbReference type="GO" id="GO:0016491">
    <property type="term" value="F:oxidoreductase activity"/>
    <property type="evidence" value="ECO:0007669"/>
    <property type="project" value="InterPro"/>
</dbReference>
<dbReference type="InParanoid" id="A0A2J6SIU7"/>
<evidence type="ECO:0000313" key="4">
    <source>
        <dbReference type="Proteomes" id="UP000235371"/>
    </source>
</evidence>
<reference evidence="3 4" key="1">
    <citation type="submission" date="2016-04" db="EMBL/GenBank/DDBJ databases">
        <title>A degradative enzymes factory behind the ericoid mycorrhizal symbiosis.</title>
        <authorList>
            <consortium name="DOE Joint Genome Institute"/>
            <person name="Martino E."/>
            <person name="Morin E."/>
            <person name="Grelet G."/>
            <person name="Kuo A."/>
            <person name="Kohler A."/>
            <person name="Daghino S."/>
            <person name="Barry K."/>
            <person name="Choi C."/>
            <person name="Cichocki N."/>
            <person name="Clum A."/>
            <person name="Copeland A."/>
            <person name="Hainaut M."/>
            <person name="Haridas S."/>
            <person name="Labutti K."/>
            <person name="Lindquist E."/>
            <person name="Lipzen A."/>
            <person name="Khouja H.-R."/>
            <person name="Murat C."/>
            <person name="Ohm R."/>
            <person name="Olson A."/>
            <person name="Spatafora J."/>
            <person name="Veneault-Fourrey C."/>
            <person name="Henrissat B."/>
            <person name="Grigoriev I."/>
            <person name="Martin F."/>
            <person name="Perotto S."/>
        </authorList>
    </citation>
    <scope>NUCLEOTIDE SEQUENCE [LARGE SCALE GENOMIC DNA]</scope>
    <source>
        <strain evidence="3 4">E</strain>
    </source>
</reference>
<accession>A0A2J6SIU7</accession>
<dbReference type="SUPFAM" id="SSF54909">
    <property type="entry name" value="Dimeric alpha+beta barrel"/>
    <property type="match status" value="1"/>
</dbReference>
<dbReference type="InterPro" id="IPR009799">
    <property type="entry name" value="EthD_dom"/>
</dbReference>
<protein>
    <recommendedName>
        <fullName evidence="2">EthD domain-containing protein</fullName>
    </recommendedName>
</protein>
<dbReference type="RefSeq" id="XP_024727593.1">
    <property type="nucleotide sequence ID" value="XM_024878796.1"/>
</dbReference>
<gene>
    <name evidence="3" type="ORF">K444DRAFT_604118</name>
</gene>
<dbReference type="GeneID" id="36586873"/>
<evidence type="ECO:0000313" key="3">
    <source>
        <dbReference type="EMBL" id="PMD50689.1"/>
    </source>
</evidence>
<dbReference type="Pfam" id="PF07110">
    <property type="entry name" value="EthD"/>
    <property type="match status" value="1"/>
</dbReference>
<sequence length="276" mass="30891">MQGSNHPHSASMSEVTGEIKQIACGRRKPNMTRKEYNDHRFRVHGALSDAEEASPHKYIQTPIFDAAFGARPGGLNLNHAWVGRDDVTELTFRGWDHLKQVFSSNWVKTKVGPDGPLFADFETTMALLATEEPVPLPYEMKPTADDGFATVATYFLATPDNERHGGAVQDKVQTLLVRALSENTRQEVYKVEVNVGITSMYKLFMKSAASVPYVRKAQARFESLARDALDFSTSFIVFGKEALVLDHGRGIGFDPKRQPMFDDTEYFNAVSHLDMK</sequence>
<comment type="similarity">
    <text evidence="1">Belongs to the tpcK family.</text>
</comment>
<dbReference type="Proteomes" id="UP000235371">
    <property type="component" value="Unassembled WGS sequence"/>
</dbReference>
<keyword evidence="4" id="KW-1185">Reference proteome</keyword>
<feature type="domain" description="EthD" evidence="2">
    <location>
        <begin position="28"/>
        <end position="121"/>
    </location>
</feature>
<evidence type="ECO:0000259" key="2">
    <source>
        <dbReference type="Pfam" id="PF07110"/>
    </source>
</evidence>
<organism evidence="3 4">
    <name type="scientific">Hyaloscypha bicolor E</name>
    <dbReference type="NCBI Taxonomy" id="1095630"/>
    <lineage>
        <taxon>Eukaryota</taxon>
        <taxon>Fungi</taxon>
        <taxon>Dikarya</taxon>
        <taxon>Ascomycota</taxon>
        <taxon>Pezizomycotina</taxon>
        <taxon>Leotiomycetes</taxon>
        <taxon>Helotiales</taxon>
        <taxon>Hyaloscyphaceae</taxon>
        <taxon>Hyaloscypha</taxon>
        <taxon>Hyaloscypha bicolor</taxon>
    </lineage>
</organism>
<evidence type="ECO:0000256" key="1">
    <source>
        <dbReference type="ARBA" id="ARBA00005986"/>
    </source>
</evidence>
<dbReference type="Gene3D" id="3.30.70.100">
    <property type="match status" value="1"/>
</dbReference>